<comment type="caution">
    <text evidence="1">The sequence shown here is derived from an EMBL/GenBank/DDBJ whole genome shotgun (WGS) entry which is preliminary data.</text>
</comment>
<reference evidence="1" key="1">
    <citation type="submission" date="2023-06" db="EMBL/GenBank/DDBJ databases">
        <authorList>
            <person name="Kurt Z."/>
        </authorList>
    </citation>
    <scope>NUCLEOTIDE SEQUENCE</scope>
</reference>
<keyword evidence="3" id="KW-1185">Reference proteome</keyword>
<accession>A0AA86USB1</accession>
<dbReference type="Proteomes" id="UP001642409">
    <property type="component" value="Unassembled WGS sequence"/>
</dbReference>
<gene>
    <name evidence="2" type="ORF">HINF_LOCUS32960</name>
    <name evidence="1" type="ORF">HINF_LOCUS50401</name>
</gene>
<sequence>MEDHLPETEFKKLEDALVFYTNRIAKENSNGTKLHLYLKQIAIECGLSEKGCRQMFKTLLTKELQKWPKDTVNQIVQRIQQLSQQFPELSVEEKKTKIKSILDEEFQLRQQMQSNIINYLLKKYLNQ</sequence>
<protein>
    <submittedName>
        <fullName evidence="2">Hypothetical_protein</fullName>
    </submittedName>
</protein>
<evidence type="ECO:0000313" key="3">
    <source>
        <dbReference type="Proteomes" id="UP001642409"/>
    </source>
</evidence>
<name>A0AA86USB1_9EUKA</name>
<dbReference type="EMBL" id="CAXDID020000113">
    <property type="protein sequence ID" value="CAL6030083.1"/>
    <property type="molecule type" value="Genomic_DNA"/>
</dbReference>
<dbReference type="EMBL" id="CATOUU010000959">
    <property type="protein sequence ID" value="CAI9962756.1"/>
    <property type="molecule type" value="Genomic_DNA"/>
</dbReference>
<organism evidence="1">
    <name type="scientific">Hexamita inflata</name>
    <dbReference type="NCBI Taxonomy" id="28002"/>
    <lineage>
        <taxon>Eukaryota</taxon>
        <taxon>Metamonada</taxon>
        <taxon>Diplomonadida</taxon>
        <taxon>Hexamitidae</taxon>
        <taxon>Hexamitinae</taxon>
        <taxon>Hexamita</taxon>
    </lineage>
</organism>
<dbReference type="AlphaFoldDB" id="A0AA86USB1"/>
<evidence type="ECO:0000313" key="2">
    <source>
        <dbReference type="EMBL" id="CAL6030083.1"/>
    </source>
</evidence>
<proteinExistence type="predicted"/>
<reference evidence="2 3" key="2">
    <citation type="submission" date="2024-07" db="EMBL/GenBank/DDBJ databases">
        <authorList>
            <person name="Akdeniz Z."/>
        </authorList>
    </citation>
    <scope>NUCLEOTIDE SEQUENCE [LARGE SCALE GENOMIC DNA]</scope>
</reference>
<evidence type="ECO:0000313" key="1">
    <source>
        <dbReference type="EMBL" id="CAI9962756.1"/>
    </source>
</evidence>